<keyword evidence="5 18" id="KW-0808">Transferase</keyword>
<dbReference type="InterPro" id="IPR025669">
    <property type="entry name" value="AAA_dom"/>
</dbReference>
<feature type="domain" description="Tyrosine-protein kinase G-rich" evidence="17">
    <location>
        <begin position="367"/>
        <end position="444"/>
    </location>
</feature>
<evidence type="ECO:0000256" key="5">
    <source>
        <dbReference type="ARBA" id="ARBA00022679"/>
    </source>
</evidence>
<accession>A0ABX2WD27</accession>
<dbReference type="PANTHER" id="PTHR32309">
    <property type="entry name" value="TYROSINE-PROTEIN KINASE"/>
    <property type="match status" value="1"/>
</dbReference>
<keyword evidence="4" id="KW-0997">Cell inner membrane</keyword>
<sequence>MKMNKEHSSDRDNVDEIDLIQIVLMLFSHKYKIIITTVLFAVLTFLYTATKQPTYIASVLIQLDKNPNNNLISKLMSPLGNDEPSSATEMGILKSRRVLSMTIEEMGLQLVVREKRLPYIGDFLAAFSSKKPPTIIVPTFSVPPESEDMDWELTVLSPDSYQLNLGENGIFLGKVNQTLNQSGFIINVANITAPAGTKFTLTIYSKFTVIQDLLKRLTAEELNKTSGLIHVSLTGDNKQKITQILNNISLNFREDNMTQRAEEASKSLDFVNKLLPVAQESLNRADKQLNVFKQENGSIDLPLEAKAVLESSVTIQSQQNELQLAKAELSKLYTKSHPIYRALLEKEALINEEKVALSQAISTMPKKQQEILSIKRDVEAGQEIYMQLLAKQHEFGIAKASTVANIRIVDEAISDPKPVGKLKGVSAVLGAFLGFIFSSGYCLIASLFRRLLEDTQSIENYGVEVLASVPWSKRPQSQTFRKFKTKPIRKDFWLAREHPDDLAIEAMRSLRTAIFIALKQADKNSFLISGATPGAGKTFICGNLAAVMADTGKRILLIDADMRLGYLHEMLGLKEQYGLSEILQNNIEFKDAVQPSTQSGLDFISRGAGAVLSSELLMHDNFAQLMQWAQREYDYVIVDTPPILSITDAAIAAQHIGLSLLVLRYKINTVKELVTAINRFKKCHVELDYVVFNGVQKGAISAYEYPYYSQSV</sequence>
<dbReference type="Pfam" id="PF23607">
    <property type="entry name" value="WZC_N"/>
    <property type="match status" value="1"/>
</dbReference>
<evidence type="ECO:0000256" key="7">
    <source>
        <dbReference type="ARBA" id="ARBA00022741"/>
    </source>
</evidence>
<comment type="subcellular location">
    <subcellularLocation>
        <location evidence="1">Cell inner membrane</location>
        <topology evidence="1">Multi-pass membrane protein</topology>
    </subcellularLocation>
</comment>
<dbReference type="Gene3D" id="3.40.50.300">
    <property type="entry name" value="P-loop containing nucleotide triphosphate hydrolases"/>
    <property type="match status" value="1"/>
</dbReference>
<evidence type="ECO:0000256" key="13">
    <source>
        <dbReference type="ARBA" id="ARBA00053015"/>
    </source>
</evidence>
<dbReference type="Pfam" id="PF13807">
    <property type="entry name" value="GNVR"/>
    <property type="match status" value="1"/>
</dbReference>
<evidence type="ECO:0000256" key="11">
    <source>
        <dbReference type="ARBA" id="ARBA00023136"/>
    </source>
</evidence>
<evidence type="ECO:0000259" key="17">
    <source>
        <dbReference type="Pfam" id="PF13807"/>
    </source>
</evidence>
<evidence type="ECO:0000256" key="9">
    <source>
        <dbReference type="ARBA" id="ARBA00022840"/>
    </source>
</evidence>
<evidence type="ECO:0000259" key="16">
    <source>
        <dbReference type="Pfam" id="PF13614"/>
    </source>
</evidence>
<comment type="catalytic activity">
    <reaction evidence="13">
        <text>L-tyrosyl-[protein] + ATP = O-phospho-L-tyrosyl-[protein] + ADP + H(+)</text>
        <dbReference type="Rhea" id="RHEA:10596"/>
        <dbReference type="Rhea" id="RHEA-COMP:10136"/>
        <dbReference type="Rhea" id="RHEA-COMP:20101"/>
        <dbReference type="ChEBI" id="CHEBI:15378"/>
        <dbReference type="ChEBI" id="CHEBI:30616"/>
        <dbReference type="ChEBI" id="CHEBI:46858"/>
        <dbReference type="ChEBI" id="CHEBI:61978"/>
        <dbReference type="ChEBI" id="CHEBI:456216"/>
    </reaction>
</comment>
<evidence type="ECO:0000256" key="8">
    <source>
        <dbReference type="ARBA" id="ARBA00022777"/>
    </source>
</evidence>
<gene>
    <name evidence="18" type="ORF">M976_00606</name>
</gene>
<dbReference type="RefSeq" id="WP_064541163.1">
    <property type="nucleotide sequence ID" value="NZ_LXEQ01000011.1"/>
</dbReference>
<dbReference type="InterPro" id="IPR050445">
    <property type="entry name" value="Bact_polysacc_biosynth/exp"/>
</dbReference>
<evidence type="ECO:0000256" key="14">
    <source>
        <dbReference type="SAM" id="Phobius"/>
    </source>
</evidence>
<dbReference type="InterPro" id="IPR005702">
    <property type="entry name" value="Wzc-like_C"/>
</dbReference>
<feature type="domain" description="AAA" evidence="16">
    <location>
        <begin position="534"/>
        <end position="682"/>
    </location>
</feature>
<keyword evidence="6 14" id="KW-0812">Transmembrane</keyword>
<keyword evidence="10 14" id="KW-1133">Transmembrane helix</keyword>
<keyword evidence="9" id="KW-0067">ATP-binding</keyword>
<keyword evidence="12" id="KW-0829">Tyrosine-protein kinase</keyword>
<dbReference type="PANTHER" id="PTHR32309:SF32">
    <property type="entry name" value="TYROSINE-PROTEIN KINASE ETK-RELATED"/>
    <property type="match status" value="1"/>
</dbReference>
<keyword evidence="11 14" id="KW-0472">Membrane</keyword>
<dbReference type="GO" id="GO:0004715">
    <property type="term" value="F:non-membrane spanning protein tyrosine kinase activity"/>
    <property type="evidence" value="ECO:0007669"/>
    <property type="project" value="UniProtKB-EC"/>
</dbReference>
<feature type="domain" description="Polysaccharide chain length determinant N-terminal" evidence="15">
    <location>
        <begin position="15"/>
        <end position="105"/>
    </location>
</feature>
<evidence type="ECO:0000313" key="19">
    <source>
        <dbReference type="Proteomes" id="UP000078407"/>
    </source>
</evidence>
<dbReference type="InterPro" id="IPR032807">
    <property type="entry name" value="GNVR"/>
</dbReference>
<evidence type="ECO:0000313" key="18">
    <source>
        <dbReference type="EMBL" id="OAT31669.1"/>
    </source>
</evidence>
<proteinExistence type="inferred from homology"/>
<evidence type="ECO:0000259" key="15">
    <source>
        <dbReference type="Pfam" id="PF02706"/>
    </source>
</evidence>
<protein>
    <submittedName>
        <fullName evidence="18">Tyrosine-protein kinase</fullName>
        <ecNumber evidence="18">2.7.10.2</ecNumber>
    </submittedName>
</protein>
<keyword evidence="3" id="KW-1003">Cell membrane</keyword>
<dbReference type="Proteomes" id="UP000078407">
    <property type="component" value="Unassembled WGS sequence"/>
</dbReference>
<evidence type="ECO:0000256" key="6">
    <source>
        <dbReference type="ARBA" id="ARBA00022692"/>
    </source>
</evidence>
<dbReference type="NCBIfam" id="TIGR01007">
    <property type="entry name" value="eps_fam"/>
    <property type="match status" value="1"/>
</dbReference>
<dbReference type="EC" id="2.7.10.2" evidence="18"/>
<evidence type="ECO:0000256" key="3">
    <source>
        <dbReference type="ARBA" id="ARBA00022475"/>
    </source>
</evidence>
<organism evidence="18 19">
    <name type="scientific">Buttiauxella ferragutiae ATCC 51602</name>
    <dbReference type="NCBI Taxonomy" id="1354252"/>
    <lineage>
        <taxon>Bacteria</taxon>
        <taxon>Pseudomonadati</taxon>
        <taxon>Pseudomonadota</taxon>
        <taxon>Gammaproteobacteria</taxon>
        <taxon>Enterobacterales</taxon>
        <taxon>Enterobacteriaceae</taxon>
        <taxon>Buttiauxella</taxon>
    </lineage>
</organism>
<evidence type="ECO:0000256" key="4">
    <source>
        <dbReference type="ARBA" id="ARBA00022519"/>
    </source>
</evidence>
<reference evidence="18 19" key="1">
    <citation type="submission" date="2016-04" db="EMBL/GenBank/DDBJ databases">
        <title>ATOL: Assembling a taxonomically balanced genome-scale reconstruction of the evolutionary history of the Enterobacteriaceae.</title>
        <authorList>
            <person name="Plunkett G.III."/>
            <person name="Neeno-Eckwall E.C."/>
            <person name="Glasner J.D."/>
            <person name="Perna N.T."/>
        </authorList>
    </citation>
    <scope>NUCLEOTIDE SEQUENCE [LARGE SCALE GENOMIC DNA]</scope>
    <source>
        <strain evidence="18 19">ATCC 51602</strain>
    </source>
</reference>
<dbReference type="EMBL" id="LXEQ01000011">
    <property type="protein sequence ID" value="OAT31669.1"/>
    <property type="molecule type" value="Genomic_DNA"/>
</dbReference>
<evidence type="ECO:0000256" key="2">
    <source>
        <dbReference type="ARBA" id="ARBA00008883"/>
    </source>
</evidence>
<keyword evidence="19" id="KW-1185">Reference proteome</keyword>
<dbReference type="InterPro" id="IPR003856">
    <property type="entry name" value="LPS_length_determ_N"/>
</dbReference>
<dbReference type="Pfam" id="PF02706">
    <property type="entry name" value="Wzz"/>
    <property type="match status" value="1"/>
</dbReference>
<dbReference type="SUPFAM" id="SSF52540">
    <property type="entry name" value="P-loop containing nucleoside triphosphate hydrolases"/>
    <property type="match status" value="1"/>
</dbReference>
<comment type="caution">
    <text evidence="18">The sequence shown here is derived from an EMBL/GenBank/DDBJ whole genome shotgun (WGS) entry which is preliminary data.</text>
</comment>
<keyword evidence="8 18" id="KW-0418">Kinase</keyword>
<feature type="transmembrane region" description="Helical" evidence="14">
    <location>
        <begin position="31"/>
        <end position="49"/>
    </location>
</feature>
<dbReference type="CDD" id="cd05387">
    <property type="entry name" value="BY-kinase"/>
    <property type="match status" value="1"/>
</dbReference>
<name>A0ABX2WD27_9ENTR</name>
<evidence type="ECO:0000256" key="10">
    <source>
        <dbReference type="ARBA" id="ARBA00022989"/>
    </source>
</evidence>
<evidence type="ECO:0000256" key="12">
    <source>
        <dbReference type="ARBA" id="ARBA00023137"/>
    </source>
</evidence>
<keyword evidence="7" id="KW-0547">Nucleotide-binding</keyword>
<dbReference type="Pfam" id="PF13614">
    <property type="entry name" value="AAA_31"/>
    <property type="match status" value="1"/>
</dbReference>
<evidence type="ECO:0000256" key="1">
    <source>
        <dbReference type="ARBA" id="ARBA00004429"/>
    </source>
</evidence>
<dbReference type="InterPro" id="IPR027417">
    <property type="entry name" value="P-loop_NTPase"/>
</dbReference>
<comment type="similarity">
    <text evidence="2">Belongs to the etk/wzc family.</text>
</comment>